<dbReference type="Gene3D" id="1.10.150.280">
    <property type="entry name" value="AF1531-like domain"/>
    <property type="match status" value="1"/>
</dbReference>
<dbReference type="Pfam" id="PF12836">
    <property type="entry name" value="HHH_3"/>
    <property type="match status" value="1"/>
</dbReference>
<dbReference type="GO" id="GO:0015628">
    <property type="term" value="P:protein secretion by the type II secretion system"/>
    <property type="evidence" value="ECO:0007669"/>
    <property type="project" value="TreeGrafter"/>
</dbReference>
<dbReference type="NCBIfam" id="TIGR00426">
    <property type="entry name" value="competence protein ComEA helix-hairpin-helix repeat region"/>
    <property type="match status" value="1"/>
</dbReference>
<dbReference type="Gene3D" id="2.60.40.10">
    <property type="entry name" value="Immunoglobulins"/>
    <property type="match status" value="1"/>
</dbReference>
<dbReference type="InterPro" id="IPR013783">
    <property type="entry name" value="Ig-like_fold"/>
</dbReference>
<dbReference type="SUPFAM" id="SSF47781">
    <property type="entry name" value="RuvA domain 2-like"/>
    <property type="match status" value="1"/>
</dbReference>
<evidence type="ECO:0000259" key="2">
    <source>
        <dbReference type="PROSITE" id="PS50093"/>
    </source>
</evidence>
<feature type="domain" description="PKD" evidence="2">
    <location>
        <begin position="168"/>
        <end position="199"/>
    </location>
</feature>
<evidence type="ECO:0000256" key="1">
    <source>
        <dbReference type="SAM" id="Phobius"/>
    </source>
</evidence>
<dbReference type="InterPro" id="IPR003583">
    <property type="entry name" value="Hlx-hairpin-Hlx_DNA-bd_motif"/>
</dbReference>
<proteinExistence type="predicted"/>
<dbReference type="PROSITE" id="PS50093">
    <property type="entry name" value="PKD"/>
    <property type="match status" value="1"/>
</dbReference>
<dbReference type="GO" id="GO:0003677">
    <property type="term" value="F:DNA binding"/>
    <property type="evidence" value="ECO:0007669"/>
    <property type="project" value="InterPro"/>
</dbReference>
<protein>
    <recommendedName>
        <fullName evidence="2">PKD domain-containing protein</fullName>
    </recommendedName>
</protein>
<organism evidence="3">
    <name type="scientific">hydrothermal vent metagenome</name>
    <dbReference type="NCBI Taxonomy" id="652676"/>
    <lineage>
        <taxon>unclassified sequences</taxon>
        <taxon>metagenomes</taxon>
        <taxon>ecological metagenomes</taxon>
    </lineage>
</organism>
<evidence type="ECO:0000313" key="3">
    <source>
        <dbReference type="EMBL" id="VAW32134.1"/>
    </source>
</evidence>
<reference evidence="3" key="1">
    <citation type="submission" date="2018-06" db="EMBL/GenBank/DDBJ databases">
        <authorList>
            <person name="Zhirakovskaya E."/>
        </authorList>
    </citation>
    <scope>NUCLEOTIDE SEQUENCE</scope>
</reference>
<keyword evidence="1" id="KW-0472">Membrane</keyword>
<dbReference type="SMART" id="SM00278">
    <property type="entry name" value="HhH1"/>
    <property type="match status" value="2"/>
</dbReference>
<dbReference type="InterPro" id="IPR000601">
    <property type="entry name" value="PKD_dom"/>
</dbReference>
<dbReference type="InterPro" id="IPR010994">
    <property type="entry name" value="RuvA_2-like"/>
</dbReference>
<dbReference type="GO" id="GO:0015627">
    <property type="term" value="C:type II protein secretion system complex"/>
    <property type="evidence" value="ECO:0007669"/>
    <property type="project" value="TreeGrafter"/>
</dbReference>
<dbReference type="SUPFAM" id="SSF74853">
    <property type="entry name" value="Lamin A/C globular tail domain"/>
    <property type="match status" value="1"/>
</dbReference>
<dbReference type="InterPro" id="IPR036415">
    <property type="entry name" value="Lamin_tail_dom_sf"/>
</dbReference>
<dbReference type="PANTHER" id="PTHR21180:SF32">
    <property type="entry name" value="ENDONUCLEASE_EXONUCLEASE_PHOSPHATASE FAMILY DOMAIN-CONTAINING PROTEIN 1"/>
    <property type="match status" value="1"/>
</dbReference>
<dbReference type="InterPro" id="IPR035986">
    <property type="entry name" value="PKD_dom_sf"/>
</dbReference>
<feature type="transmembrane region" description="Helical" evidence="1">
    <location>
        <begin position="398"/>
        <end position="417"/>
    </location>
</feature>
<keyword evidence="1" id="KW-1133">Transmembrane helix</keyword>
<dbReference type="Pfam" id="PF18911">
    <property type="entry name" value="PKD_4"/>
    <property type="match status" value="1"/>
</dbReference>
<sequence length="418" mass="45099">MRHLFLIFSFTILVFPLFVFASLVNINTANVSALQKLQGIGAVKAQKIIDYRNTHGAFTSIDDIKKVSGIGYDTYAQIADSITVNGSSALAKDKNTSTNKSSVATVNKNKLNVKHQNYSSHISAISPPSKLSITIKSKTTAFSDVPFVLMAKVKTDAGIIDTSARISWSFGDGSASEGRTVSKNYHYSGKYRVVAIARDGEVSARDEITILVVPPEVSIASISVDGVILENNSDIETDLSGWSITSKKGVFRIPVGTTLLPKSRALFPFSIMRLPVAWNVKLVCPDSVIASTYKSKESTLKTHSLVSKNVHIQKMKPLSEIHGFNKVSGKSFTNKNKVTALIVHNTIAHDIEAVKAPTRLTKVSRVGAPLVSSSIANASDTKTTVSLSGHEKKYDHKMTWVLGVAGIFALAGGMFVIL</sequence>
<keyword evidence="1" id="KW-0812">Transmembrane</keyword>
<dbReference type="AlphaFoldDB" id="A0A3B0VKE4"/>
<dbReference type="EMBL" id="UOEV01000023">
    <property type="protein sequence ID" value="VAW32134.1"/>
    <property type="molecule type" value="Genomic_DNA"/>
</dbReference>
<dbReference type="GO" id="GO:0006281">
    <property type="term" value="P:DNA repair"/>
    <property type="evidence" value="ECO:0007669"/>
    <property type="project" value="InterPro"/>
</dbReference>
<accession>A0A3B0VKE4</accession>
<dbReference type="Gene3D" id="2.60.40.1260">
    <property type="entry name" value="Lamin Tail domain"/>
    <property type="match status" value="1"/>
</dbReference>
<dbReference type="PANTHER" id="PTHR21180">
    <property type="entry name" value="ENDONUCLEASE/EXONUCLEASE/PHOSPHATASE FAMILY DOMAIN-CONTAINING PROTEIN 1"/>
    <property type="match status" value="1"/>
</dbReference>
<dbReference type="InterPro" id="IPR004509">
    <property type="entry name" value="Competence_ComEA_HhH"/>
</dbReference>
<gene>
    <name evidence="3" type="ORF">MNBD_CPR01-459</name>
</gene>
<dbReference type="SUPFAM" id="SSF49299">
    <property type="entry name" value="PKD domain"/>
    <property type="match status" value="1"/>
</dbReference>
<dbReference type="InterPro" id="IPR051675">
    <property type="entry name" value="Endo/Exo/Phosphatase_dom_1"/>
</dbReference>
<name>A0A3B0VKE4_9ZZZZ</name>